<protein>
    <submittedName>
        <fullName evidence="3">UspA domain-containing protein</fullName>
    </submittedName>
</protein>
<dbReference type="eggNOG" id="arCOG02053">
    <property type="taxonomic scope" value="Archaea"/>
</dbReference>
<dbReference type="STRING" id="1230460.C495_11889"/>
<dbReference type="PANTHER" id="PTHR46268">
    <property type="entry name" value="STRESS RESPONSE PROTEIN NHAX"/>
    <property type="match status" value="1"/>
</dbReference>
<dbReference type="EMBL" id="AOHX01000039">
    <property type="protein sequence ID" value="ELY44601.1"/>
    <property type="molecule type" value="Genomic_DNA"/>
</dbReference>
<dbReference type="Proteomes" id="UP000011661">
    <property type="component" value="Unassembled WGS sequence"/>
</dbReference>
<organism evidence="3 4">
    <name type="scientific">Natronorubrum sulfidifaciens JCM 14089</name>
    <dbReference type="NCBI Taxonomy" id="1230460"/>
    <lineage>
        <taxon>Archaea</taxon>
        <taxon>Methanobacteriati</taxon>
        <taxon>Methanobacteriota</taxon>
        <taxon>Stenosarchaea group</taxon>
        <taxon>Halobacteria</taxon>
        <taxon>Halobacteriales</taxon>
        <taxon>Natrialbaceae</taxon>
        <taxon>Natronorubrum</taxon>
    </lineage>
</organism>
<accession>L9W5Q6</accession>
<dbReference type="Pfam" id="PF00582">
    <property type="entry name" value="Usp"/>
    <property type="match status" value="1"/>
</dbReference>
<dbReference type="PRINTS" id="PR01438">
    <property type="entry name" value="UNVRSLSTRESS"/>
</dbReference>
<evidence type="ECO:0000313" key="4">
    <source>
        <dbReference type="Proteomes" id="UP000011661"/>
    </source>
</evidence>
<gene>
    <name evidence="3" type="ORF">C495_11889</name>
</gene>
<proteinExistence type="inferred from homology"/>
<evidence type="ECO:0000259" key="2">
    <source>
        <dbReference type="Pfam" id="PF00582"/>
    </source>
</evidence>
<name>L9W5Q6_9EURY</name>
<keyword evidence="4" id="KW-1185">Reference proteome</keyword>
<reference evidence="3 4" key="1">
    <citation type="journal article" date="2014" name="PLoS Genet.">
        <title>Phylogenetically driven sequencing of extremely halophilic archaea reveals strategies for static and dynamic osmo-response.</title>
        <authorList>
            <person name="Becker E.A."/>
            <person name="Seitzer P.M."/>
            <person name="Tritt A."/>
            <person name="Larsen D."/>
            <person name="Krusor M."/>
            <person name="Yao A.I."/>
            <person name="Wu D."/>
            <person name="Madern D."/>
            <person name="Eisen J.A."/>
            <person name="Darling A.E."/>
            <person name="Facciotti M.T."/>
        </authorList>
    </citation>
    <scope>NUCLEOTIDE SEQUENCE [LARGE SCALE GENOMIC DNA]</scope>
    <source>
        <strain evidence="3 4">JCM 14089</strain>
    </source>
</reference>
<feature type="domain" description="UspA" evidence="2">
    <location>
        <begin position="7"/>
        <end position="143"/>
    </location>
</feature>
<dbReference type="PATRIC" id="fig|1230460.4.peg.2417"/>
<dbReference type="InterPro" id="IPR014729">
    <property type="entry name" value="Rossmann-like_a/b/a_fold"/>
</dbReference>
<dbReference type="SUPFAM" id="SSF52402">
    <property type="entry name" value="Adenine nucleotide alpha hydrolases-like"/>
    <property type="match status" value="1"/>
</dbReference>
<comment type="caution">
    <text evidence="3">The sequence shown here is derived from an EMBL/GenBank/DDBJ whole genome shotgun (WGS) entry which is preliminary data.</text>
</comment>
<dbReference type="Gene3D" id="3.40.50.620">
    <property type="entry name" value="HUPs"/>
    <property type="match status" value="1"/>
</dbReference>
<evidence type="ECO:0000256" key="1">
    <source>
        <dbReference type="ARBA" id="ARBA00008791"/>
    </source>
</evidence>
<comment type="similarity">
    <text evidence="1">Belongs to the universal stress protein A family.</text>
</comment>
<dbReference type="AlphaFoldDB" id="L9W5Q6"/>
<dbReference type="InterPro" id="IPR006016">
    <property type="entry name" value="UspA"/>
</dbReference>
<dbReference type="CDD" id="cd00293">
    <property type="entry name" value="USP-like"/>
    <property type="match status" value="1"/>
</dbReference>
<dbReference type="InterPro" id="IPR006015">
    <property type="entry name" value="Universal_stress_UspA"/>
</dbReference>
<evidence type="ECO:0000313" key="3">
    <source>
        <dbReference type="EMBL" id="ELY44601.1"/>
    </source>
</evidence>
<dbReference type="PANTHER" id="PTHR46268:SF6">
    <property type="entry name" value="UNIVERSAL STRESS PROTEIN UP12"/>
    <property type="match status" value="1"/>
</dbReference>
<sequence length="145" mass="15717">MGIATPMYETILVPTDGSDPANRAVEHALELADRYDADVHAMYCVETHRYGETALSSAEIVLDRLEEQGAAMLGEISDRADNIGIDCSWSVCHGRPWEAVSETAADLDADLIVIGHQGQSHTRTNKIGSVAERIVRTADRPVLTA</sequence>